<evidence type="ECO:0000256" key="2">
    <source>
        <dbReference type="ARBA" id="ARBA00006171"/>
    </source>
</evidence>
<dbReference type="InterPro" id="IPR036412">
    <property type="entry name" value="HAD-like_sf"/>
</dbReference>
<dbReference type="SFLD" id="SFLDG01129">
    <property type="entry name" value="C1.5:_HAD__Beta-PGM__Phosphata"/>
    <property type="match status" value="1"/>
</dbReference>
<keyword evidence="5" id="KW-0119">Carbohydrate metabolism</keyword>
<evidence type="ECO:0000313" key="6">
    <source>
        <dbReference type="EMBL" id="MFC4830333.1"/>
    </source>
</evidence>
<protein>
    <submittedName>
        <fullName evidence="6">HAD family hydrolase</fullName>
    </submittedName>
</protein>
<dbReference type="EMBL" id="JBHSJC010000002">
    <property type="protein sequence ID" value="MFC4830333.1"/>
    <property type="molecule type" value="Genomic_DNA"/>
</dbReference>
<dbReference type="Gene3D" id="3.40.50.1000">
    <property type="entry name" value="HAD superfamily/HAD-like"/>
    <property type="match status" value="1"/>
</dbReference>
<dbReference type="Pfam" id="PF13419">
    <property type="entry name" value="HAD_2"/>
    <property type="match status" value="1"/>
</dbReference>
<name>A0ABV9R9C1_9MICO</name>
<dbReference type="Proteomes" id="UP001595960">
    <property type="component" value="Unassembled WGS sequence"/>
</dbReference>
<organism evidence="6 7">
    <name type="scientific">Agromyces aurantiacus</name>
    <dbReference type="NCBI Taxonomy" id="165814"/>
    <lineage>
        <taxon>Bacteria</taxon>
        <taxon>Bacillati</taxon>
        <taxon>Actinomycetota</taxon>
        <taxon>Actinomycetes</taxon>
        <taxon>Micrococcales</taxon>
        <taxon>Microbacteriaceae</taxon>
        <taxon>Agromyces</taxon>
    </lineage>
</organism>
<proteinExistence type="inferred from homology"/>
<dbReference type="InterPro" id="IPR051600">
    <property type="entry name" value="Beta-PGM-like"/>
</dbReference>
<dbReference type="InterPro" id="IPR006439">
    <property type="entry name" value="HAD-SF_hydro_IA"/>
</dbReference>
<accession>A0ABV9R9C1</accession>
<comment type="caution">
    <text evidence="6">The sequence shown here is derived from an EMBL/GenBank/DDBJ whole genome shotgun (WGS) entry which is preliminary data.</text>
</comment>
<evidence type="ECO:0000256" key="3">
    <source>
        <dbReference type="ARBA" id="ARBA00022723"/>
    </source>
</evidence>
<evidence type="ECO:0000256" key="4">
    <source>
        <dbReference type="ARBA" id="ARBA00022842"/>
    </source>
</evidence>
<dbReference type="GO" id="GO:0016787">
    <property type="term" value="F:hydrolase activity"/>
    <property type="evidence" value="ECO:0007669"/>
    <property type="project" value="UniProtKB-KW"/>
</dbReference>
<sequence length="224" mass="23802">MTKRLPAAVLWDMDGTLVDTEPYWMRAEIELIREFGGSWTEEDALQVVGAGLWDAAAVFQRAGVDLPADEIVQRLTERVREQLAQHGVPWQPGAQALLKSVRDAGVPTALVTMSIRSMAEDIVAAIPFAAFDELVTGDEVAAPKPHPEPYLTAAARLGVDIADCVAIEDSPTGLASATAAGAVAIGVPHMLPLDDAPSDVVWPTLDGRSLDDVAEVAADAWTRA</sequence>
<evidence type="ECO:0000256" key="1">
    <source>
        <dbReference type="ARBA" id="ARBA00001946"/>
    </source>
</evidence>
<evidence type="ECO:0000313" key="7">
    <source>
        <dbReference type="Proteomes" id="UP001595960"/>
    </source>
</evidence>
<keyword evidence="4" id="KW-0460">Magnesium</keyword>
<dbReference type="InterPro" id="IPR023198">
    <property type="entry name" value="PGP-like_dom2"/>
</dbReference>
<dbReference type="CDD" id="cd07505">
    <property type="entry name" value="HAD_BPGM-like"/>
    <property type="match status" value="1"/>
</dbReference>
<dbReference type="SFLD" id="SFLDS00003">
    <property type="entry name" value="Haloacid_Dehalogenase"/>
    <property type="match status" value="1"/>
</dbReference>
<keyword evidence="6" id="KW-0378">Hydrolase</keyword>
<dbReference type="Gene3D" id="1.10.150.240">
    <property type="entry name" value="Putative phosphatase, domain 2"/>
    <property type="match status" value="1"/>
</dbReference>
<dbReference type="InterPro" id="IPR041492">
    <property type="entry name" value="HAD_2"/>
</dbReference>
<dbReference type="PANTHER" id="PTHR46193:SF18">
    <property type="entry name" value="HEXITOL PHOSPHATASE B"/>
    <property type="match status" value="1"/>
</dbReference>
<keyword evidence="3" id="KW-0479">Metal-binding</keyword>
<dbReference type="InterPro" id="IPR023214">
    <property type="entry name" value="HAD_sf"/>
</dbReference>
<gene>
    <name evidence="6" type="ORF">ACFPER_16165</name>
</gene>
<keyword evidence="7" id="KW-1185">Reference proteome</keyword>
<dbReference type="SUPFAM" id="SSF56784">
    <property type="entry name" value="HAD-like"/>
    <property type="match status" value="1"/>
</dbReference>
<comment type="similarity">
    <text evidence="2">Belongs to the HAD-like hydrolase superfamily. CbbY/CbbZ/Gph/YieH family.</text>
</comment>
<comment type="cofactor">
    <cofactor evidence="1">
        <name>Mg(2+)</name>
        <dbReference type="ChEBI" id="CHEBI:18420"/>
    </cofactor>
</comment>
<evidence type="ECO:0000256" key="5">
    <source>
        <dbReference type="ARBA" id="ARBA00023277"/>
    </source>
</evidence>
<dbReference type="PRINTS" id="PR00413">
    <property type="entry name" value="HADHALOGNASE"/>
</dbReference>
<dbReference type="NCBIfam" id="TIGR01509">
    <property type="entry name" value="HAD-SF-IA-v3"/>
    <property type="match status" value="1"/>
</dbReference>
<dbReference type="PANTHER" id="PTHR46193">
    <property type="entry name" value="6-PHOSPHOGLUCONATE PHOSPHATASE"/>
    <property type="match status" value="1"/>
</dbReference>
<dbReference type="RefSeq" id="WP_307835010.1">
    <property type="nucleotide sequence ID" value="NZ_JAFBBW010000001.1"/>
</dbReference>
<reference evidence="7" key="1">
    <citation type="journal article" date="2019" name="Int. J. Syst. Evol. Microbiol.">
        <title>The Global Catalogue of Microorganisms (GCM) 10K type strain sequencing project: providing services to taxonomists for standard genome sequencing and annotation.</title>
        <authorList>
            <consortium name="The Broad Institute Genomics Platform"/>
            <consortium name="The Broad Institute Genome Sequencing Center for Infectious Disease"/>
            <person name="Wu L."/>
            <person name="Ma J."/>
        </authorList>
    </citation>
    <scope>NUCLEOTIDE SEQUENCE [LARGE SCALE GENOMIC DNA]</scope>
    <source>
        <strain evidence="7">CGMCC 1.12192</strain>
    </source>
</reference>